<name>A0ABY5BWC2_9LACO</name>
<keyword evidence="3 9" id="KW-0813">Transport</keyword>
<evidence type="ECO:0000313" key="12">
    <source>
        <dbReference type="Proteomes" id="UP001056164"/>
    </source>
</evidence>
<evidence type="ECO:0000313" key="11">
    <source>
        <dbReference type="EMBL" id="USS90642.1"/>
    </source>
</evidence>
<evidence type="ECO:0000256" key="9">
    <source>
        <dbReference type="RuleBase" id="RU362002"/>
    </source>
</evidence>
<accession>A0ABY5BWC2</accession>
<dbReference type="PANTHER" id="PTHR43029:SF10">
    <property type="entry name" value="AMMONIUM TRANSPORTER MEP2"/>
    <property type="match status" value="1"/>
</dbReference>
<feature type="transmembrane region" description="Helical" evidence="9">
    <location>
        <begin position="311"/>
        <end position="334"/>
    </location>
</feature>
<reference evidence="11" key="1">
    <citation type="submission" date="2022-05" db="EMBL/GenBank/DDBJ databases">
        <authorList>
            <person name="Oliphant S.A."/>
            <person name="Watson-Haigh N.S."/>
            <person name="Sumby K.M."/>
            <person name="Gardner J.M."/>
            <person name="Jiranek V."/>
        </authorList>
    </citation>
    <scope>NUCLEOTIDE SEQUENCE</scope>
    <source>
        <strain evidence="11">KI4_A6</strain>
    </source>
</reference>
<evidence type="ECO:0000256" key="5">
    <source>
        <dbReference type="ARBA" id="ARBA00022989"/>
    </source>
</evidence>
<dbReference type="SUPFAM" id="SSF111352">
    <property type="entry name" value="Ammonium transporter"/>
    <property type="match status" value="1"/>
</dbReference>
<feature type="transmembrane region" description="Helical" evidence="9">
    <location>
        <begin position="354"/>
        <end position="377"/>
    </location>
</feature>
<comment type="similarity">
    <text evidence="2 9">Belongs to the ammonia transporter channel (TC 1.A.11.2) family.</text>
</comment>
<protein>
    <recommendedName>
        <fullName evidence="8 9">Ammonium transporter</fullName>
    </recommendedName>
</protein>
<organism evidence="11 12">
    <name type="scientific">Fructilactobacillus carniphilus</name>
    <dbReference type="NCBI Taxonomy" id="2940297"/>
    <lineage>
        <taxon>Bacteria</taxon>
        <taxon>Bacillati</taxon>
        <taxon>Bacillota</taxon>
        <taxon>Bacilli</taxon>
        <taxon>Lactobacillales</taxon>
        <taxon>Lactobacillaceae</taxon>
        <taxon>Fructilactobacillus</taxon>
    </lineage>
</organism>
<feature type="transmembrane region" description="Helical" evidence="9">
    <location>
        <begin position="194"/>
        <end position="212"/>
    </location>
</feature>
<dbReference type="InterPro" id="IPR029020">
    <property type="entry name" value="Ammonium/urea_transptr"/>
</dbReference>
<feature type="transmembrane region" description="Helical" evidence="9">
    <location>
        <begin position="6"/>
        <end position="27"/>
    </location>
</feature>
<feature type="domain" description="Ammonium transporter AmtB-like" evidence="10">
    <location>
        <begin position="7"/>
        <end position="398"/>
    </location>
</feature>
<feature type="transmembrane region" description="Helical" evidence="9">
    <location>
        <begin position="160"/>
        <end position="182"/>
    </location>
</feature>
<gene>
    <name evidence="11" type="ORF">M3M37_07380</name>
</gene>
<feature type="transmembrane region" description="Helical" evidence="9">
    <location>
        <begin position="97"/>
        <end position="119"/>
    </location>
</feature>
<keyword evidence="6 9" id="KW-0472">Membrane</keyword>
<dbReference type="PANTHER" id="PTHR43029">
    <property type="entry name" value="AMMONIUM TRANSPORTER MEP2"/>
    <property type="match status" value="1"/>
</dbReference>
<sequence>MAVNVLFIFLCSILVFVMTPGLAFFYGGMVPRRDINNTLMAVFIMCCVPVLLWVICGYSLSFSGNNWNVIGNLHNFFLHNVKLNAPAPTTGGSITNISFLIFQMMFALITPALFVGAVVERINFRFLILFVVLWSLFVYYPLVHIVWGGGFLQSLGVLDFAGGLVVHINAGVTALLLAYFLGPRLIKEKGSPKSLSWVLLGTTFLWIGWYGFNAGSAFAINGIAMQAMLTTTVATATAMLVWVILDVFMKRNATLFGICSGAICGLVAITPACGFVSIESAMIIGTIATMASYGFITVIKPKLKIDDTLDAFGCHGVSGIVGSILTGLFATKTINPAVAHNGWLVGGSFHQFGIQLGATLFTVAFTTVVVTVIIMVLKQVMSMRMRHEEEIVKKEMAELQ</sequence>
<evidence type="ECO:0000256" key="6">
    <source>
        <dbReference type="ARBA" id="ARBA00023136"/>
    </source>
</evidence>
<dbReference type="NCBIfam" id="TIGR00836">
    <property type="entry name" value="amt"/>
    <property type="match status" value="1"/>
</dbReference>
<proteinExistence type="inferred from homology"/>
<dbReference type="Gene3D" id="1.10.3430.10">
    <property type="entry name" value="Ammonium transporter AmtB like domains"/>
    <property type="match status" value="1"/>
</dbReference>
<evidence type="ECO:0000256" key="7">
    <source>
        <dbReference type="ARBA" id="ARBA00023177"/>
    </source>
</evidence>
<evidence type="ECO:0000256" key="3">
    <source>
        <dbReference type="ARBA" id="ARBA00022448"/>
    </source>
</evidence>
<dbReference type="RefSeq" id="WP_252795156.1">
    <property type="nucleotide sequence ID" value="NZ_CP097121.1"/>
</dbReference>
<dbReference type="EMBL" id="CP097121">
    <property type="protein sequence ID" value="USS90642.1"/>
    <property type="molecule type" value="Genomic_DNA"/>
</dbReference>
<feature type="transmembrane region" description="Helical" evidence="9">
    <location>
        <begin position="126"/>
        <end position="148"/>
    </location>
</feature>
<evidence type="ECO:0000256" key="4">
    <source>
        <dbReference type="ARBA" id="ARBA00022692"/>
    </source>
</evidence>
<keyword evidence="5 9" id="KW-1133">Transmembrane helix</keyword>
<keyword evidence="4 9" id="KW-0812">Transmembrane</keyword>
<evidence type="ECO:0000259" key="10">
    <source>
        <dbReference type="Pfam" id="PF00909"/>
    </source>
</evidence>
<evidence type="ECO:0000256" key="2">
    <source>
        <dbReference type="ARBA" id="ARBA00005887"/>
    </source>
</evidence>
<comment type="subcellular location">
    <subcellularLocation>
        <location evidence="9">Cell membrane</location>
        <topology evidence="9">Multi-pass membrane protein</topology>
    </subcellularLocation>
    <subcellularLocation>
        <location evidence="1">Membrane</location>
        <topology evidence="1">Multi-pass membrane protein</topology>
    </subcellularLocation>
</comment>
<dbReference type="InterPro" id="IPR001905">
    <property type="entry name" value="Ammonium_transpt"/>
</dbReference>
<dbReference type="InterPro" id="IPR024041">
    <property type="entry name" value="NH4_transpt_AmtB-like_dom"/>
</dbReference>
<dbReference type="PROSITE" id="PS01219">
    <property type="entry name" value="AMMONIUM_TRANSP"/>
    <property type="match status" value="1"/>
</dbReference>
<dbReference type="Proteomes" id="UP001056164">
    <property type="component" value="Chromosome"/>
</dbReference>
<keyword evidence="7 9" id="KW-0924">Ammonia transport</keyword>
<feature type="transmembrane region" description="Helical" evidence="9">
    <location>
        <begin position="218"/>
        <end position="245"/>
    </location>
</feature>
<keyword evidence="12" id="KW-1185">Reference proteome</keyword>
<feature type="transmembrane region" description="Helical" evidence="9">
    <location>
        <begin position="252"/>
        <end position="269"/>
    </location>
</feature>
<evidence type="ECO:0000256" key="8">
    <source>
        <dbReference type="ARBA" id="ARBA00050025"/>
    </source>
</evidence>
<dbReference type="Pfam" id="PF00909">
    <property type="entry name" value="Ammonium_transp"/>
    <property type="match status" value="1"/>
</dbReference>
<feature type="transmembrane region" description="Helical" evidence="9">
    <location>
        <begin position="39"/>
        <end position="60"/>
    </location>
</feature>
<evidence type="ECO:0000256" key="1">
    <source>
        <dbReference type="ARBA" id="ARBA00004141"/>
    </source>
</evidence>
<feature type="transmembrane region" description="Helical" evidence="9">
    <location>
        <begin position="281"/>
        <end position="299"/>
    </location>
</feature>
<dbReference type="InterPro" id="IPR018047">
    <property type="entry name" value="Ammonium_transpt_CS"/>
</dbReference>